<dbReference type="EMBL" id="VCKW01000017">
    <property type="protein sequence ID" value="TMR06260.1"/>
    <property type="molecule type" value="Genomic_DNA"/>
</dbReference>
<comment type="caution">
    <text evidence="1">The sequence shown here is derived from an EMBL/GenBank/DDBJ whole genome shotgun (WGS) entry which is preliminary data.</text>
</comment>
<name>A0A5C4JIX4_9ACTN</name>
<dbReference type="AlphaFoldDB" id="A0A5C4JIX4"/>
<dbReference type="OrthoDB" id="4470080at2"/>
<evidence type="ECO:0000313" key="1">
    <source>
        <dbReference type="EMBL" id="TMR06260.1"/>
    </source>
</evidence>
<gene>
    <name evidence="1" type="ORF">ETD83_05165</name>
</gene>
<accession>A0A5C4JIX4</accession>
<organism evidence="1 2">
    <name type="scientific">Actinomadura soli</name>
    <dbReference type="NCBI Taxonomy" id="2508997"/>
    <lineage>
        <taxon>Bacteria</taxon>
        <taxon>Bacillati</taxon>
        <taxon>Actinomycetota</taxon>
        <taxon>Actinomycetes</taxon>
        <taxon>Streptosporangiales</taxon>
        <taxon>Thermomonosporaceae</taxon>
        <taxon>Actinomadura</taxon>
    </lineage>
</organism>
<evidence type="ECO:0000313" key="2">
    <source>
        <dbReference type="Proteomes" id="UP000309174"/>
    </source>
</evidence>
<proteinExistence type="predicted"/>
<dbReference type="RefSeq" id="WP_138643889.1">
    <property type="nucleotide sequence ID" value="NZ_VCKW01000017.1"/>
</dbReference>
<reference evidence="1 2" key="1">
    <citation type="submission" date="2019-05" db="EMBL/GenBank/DDBJ databases">
        <title>Draft genome sequence of Actinomadura sp. 14C53.</title>
        <authorList>
            <person name="Saricaoglu S."/>
            <person name="Isik K."/>
        </authorList>
    </citation>
    <scope>NUCLEOTIDE SEQUENCE [LARGE SCALE GENOMIC DNA]</scope>
    <source>
        <strain evidence="1 2">14C53</strain>
    </source>
</reference>
<protein>
    <submittedName>
        <fullName evidence="1">Uncharacterized protein</fullName>
    </submittedName>
</protein>
<dbReference type="Proteomes" id="UP000309174">
    <property type="component" value="Unassembled WGS sequence"/>
</dbReference>
<keyword evidence="2" id="KW-1185">Reference proteome</keyword>
<sequence>MRREHVIKLAAAANDTGDLTGDILRPDGEMSARIGHARSGHATDVTVILHGGFPYFARTTDHRPIIAIEDVAGTLAVIRHELVMRGQICRP</sequence>